<reference evidence="2" key="1">
    <citation type="journal article" date="2018" name="BMC Genomics">
        <title>Genomic insights into host adaptation between the wheat stripe rust pathogen (Puccinia striiformis f. sp. tritici) and the barley stripe rust pathogen (Puccinia striiformis f. sp. hordei).</title>
        <authorList>
            <person name="Xia C."/>
            <person name="Wang M."/>
            <person name="Yin C."/>
            <person name="Cornejo O.E."/>
            <person name="Hulbert S.H."/>
            <person name="Chen X."/>
        </authorList>
    </citation>
    <scope>NUCLEOTIDE SEQUENCE [LARGE SCALE GENOMIC DNA]</scope>
    <source>
        <strain evidence="2">93-210</strain>
    </source>
</reference>
<reference evidence="2" key="2">
    <citation type="journal article" date="2018" name="Mol. Plant Microbe Interact.">
        <title>Genome sequence resources for the wheat stripe rust pathogen (Puccinia striiformis f. sp. tritici) and the barley stripe rust pathogen (Puccinia striiformis f. sp. hordei).</title>
        <authorList>
            <person name="Xia C."/>
            <person name="Wang M."/>
            <person name="Yin C."/>
            <person name="Cornejo O.E."/>
            <person name="Hulbert S.H."/>
            <person name="Chen X."/>
        </authorList>
    </citation>
    <scope>NUCLEOTIDE SEQUENCE [LARGE SCALE GENOMIC DNA]</scope>
    <source>
        <strain evidence="2">93-210</strain>
    </source>
</reference>
<organism evidence="1 2">
    <name type="scientific">Puccinia striiformis f. sp. tritici</name>
    <dbReference type="NCBI Taxonomy" id="168172"/>
    <lineage>
        <taxon>Eukaryota</taxon>
        <taxon>Fungi</taxon>
        <taxon>Dikarya</taxon>
        <taxon>Basidiomycota</taxon>
        <taxon>Pucciniomycotina</taxon>
        <taxon>Pucciniomycetes</taxon>
        <taxon>Pucciniales</taxon>
        <taxon>Pucciniaceae</taxon>
        <taxon>Puccinia</taxon>
    </lineage>
</organism>
<sequence length="355" mass="40417">MCISVWSCFNNQIRHTSCRLLRPTSSPNKAPLIPQINLQNVEPLPQKRPQSPPDFPSPTEASLIPQINFQNVAPLAQKHPQLPPEGQPHNQSIKSSLLGLHASDLSDTQLHRVLTEYGIVCNPQQPWDDLENHYKDLLSLEEPKIVCRARCNPNLTAKRPTRRNRQSKPSKSKAVFKPHSIYDDTLVDGTDTDMDSVDALIPILPQQVQHIAKHPSVSHQQLANLKNQSFQFSPLTPSCGGDIFAKRIQVDHEESNYIPDLLNQQRIDHNCNPDTRETSFAYDPNNERHLSHKNWCNVHMPCNEKSQTALVESHPHLLSKVVSPSKENSWSLRFFIPHQLLKFSILILIYSFLLK</sequence>
<comment type="caution">
    <text evidence="1">The sequence shown here is derived from an EMBL/GenBank/DDBJ whole genome shotgun (WGS) entry which is preliminary data.</text>
</comment>
<accession>A0ACC0DV59</accession>
<proteinExistence type="predicted"/>
<keyword evidence="2" id="KW-1185">Reference proteome</keyword>
<gene>
    <name evidence="1" type="ORF">MJO28_015318</name>
</gene>
<evidence type="ECO:0000313" key="1">
    <source>
        <dbReference type="EMBL" id="KAI7938398.1"/>
    </source>
</evidence>
<dbReference type="EMBL" id="CM045880">
    <property type="protein sequence ID" value="KAI7938398.1"/>
    <property type="molecule type" value="Genomic_DNA"/>
</dbReference>
<protein>
    <submittedName>
        <fullName evidence="1">Uncharacterized protein</fullName>
    </submittedName>
</protein>
<dbReference type="Proteomes" id="UP001060170">
    <property type="component" value="Chromosome 16"/>
</dbReference>
<name>A0ACC0DV59_9BASI</name>
<reference evidence="1 2" key="3">
    <citation type="journal article" date="2022" name="Microbiol. Spectr.">
        <title>Folding features and dynamics of 3D genome architecture in plant fungal pathogens.</title>
        <authorList>
            <person name="Xia C."/>
        </authorList>
    </citation>
    <scope>NUCLEOTIDE SEQUENCE [LARGE SCALE GENOMIC DNA]</scope>
    <source>
        <strain evidence="1 2">93-210</strain>
    </source>
</reference>
<evidence type="ECO:0000313" key="2">
    <source>
        <dbReference type="Proteomes" id="UP001060170"/>
    </source>
</evidence>